<evidence type="ECO:0000256" key="3">
    <source>
        <dbReference type="ARBA" id="ARBA00023004"/>
    </source>
</evidence>
<gene>
    <name evidence="7" type="ORF">EUV02_13750</name>
</gene>
<dbReference type="GO" id="GO:0020037">
    <property type="term" value="F:heme binding"/>
    <property type="evidence" value="ECO:0007669"/>
    <property type="project" value="InterPro"/>
</dbReference>
<dbReference type="Proteomes" id="UP000297737">
    <property type="component" value="Unassembled WGS sequence"/>
</dbReference>
<reference evidence="7 8" key="1">
    <citation type="submission" date="2019-02" db="EMBL/GenBank/DDBJ databases">
        <title>Polymorphobacter sp. isolated from the lake at the Tibet of China.</title>
        <authorList>
            <person name="Li A."/>
        </authorList>
    </citation>
    <scope>NUCLEOTIDE SEQUENCE [LARGE SCALE GENOMIC DNA]</scope>
    <source>
        <strain evidence="7 8">DJ1R-1</strain>
    </source>
</reference>
<dbReference type="OrthoDB" id="9805202at2"/>
<evidence type="ECO:0000256" key="4">
    <source>
        <dbReference type="PROSITE-ProRule" id="PRU00433"/>
    </source>
</evidence>
<evidence type="ECO:0000256" key="2">
    <source>
        <dbReference type="ARBA" id="ARBA00022723"/>
    </source>
</evidence>
<dbReference type="GO" id="GO:0046872">
    <property type="term" value="F:metal ion binding"/>
    <property type="evidence" value="ECO:0007669"/>
    <property type="project" value="UniProtKB-KW"/>
</dbReference>
<dbReference type="GO" id="GO:0009055">
    <property type="term" value="F:electron transfer activity"/>
    <property type="evidence" value="ECO:0007669"/>
    <property type="project" value="InterPro"/>
</dbReference>
<name>A0A4Y9ELU9_9SPHN</name>
<keyword evidence="3 4" id="KW-0408">Iron</keyword>
<keyword evidence="5" id="KW-0732">Signal</keyword>
<feature type="domain" description="Cytochrome c" evidence="6">
    <location>
        <begin position="58"/>
        <end position="216"/>
    </location>
</feature>
<keyword evidence="1 4" id="KW-0349">Heme</keyword>
<dbReference type="InterPro" id="IPR009056">
    <property type="entry name" value="Cyt_c-like_dom"/>
</dbReference>
<evidence type="ECO:0000313" key="8">
    <source>
        <dbReference type="Proteomes" id="UP000297737"/>
    </source>
</evidence>
<feature type="chain" id="PRO_5021382040" description="Cytochrome c domain-containing protein" evidence="5">
    <location>
        <begin position="23"/>
        <end position="309"/>
    </location>
</feature>
<sequence>MSIARRSIAALALLLAVAAAPADVPLRALRWLAPGTDRIAALTTQPTECLSPAAIGDASVEIGRAAFRSPLLLGGQASRAGLSCNACHRQGRGNPDFAFPGLSGAPGTADVTSSLFSSHRGDGIANPVPIPDLSAATHKISRDPASPALADFINGLVVDEFDGAPPPPVVRAGLAAYVRALSPSACPTRAVEPLTLATTLADADRAVVAAQAALTSNDRDTAAVLLLAARSQLGLVNERYAGAALANDRALLRRADADLATALSAVRRGDTAQLDSWRAALPGWRATLAAHENQSLYNPAQMARTLGPA</sequence>
<evidence type="ECO:0000259" key="6">
    <source>
        <dbReference type="PROSITE" id="PS51007"/>
    </source>
</evidence>
<organism evidence="7 8">
    <name type="scientific">Glacieibacterium arshaanense</name>
    <dbReference type="NCBI Taxonomy" id="2511025"/>
    <lineage>
        <taxon>Bacteria</taxon>
        <taxon>Pseudomonadati</taxon>
        <taxon>Pseudomonadota</taxon>
        <taxon>Alphaproteobacteria</taxon>
        <taxon>Sphingomonadales</taxon>
        <taxon>Sphingosinicellaceae</taxon>
        <taxon>Glacieibacterium</taxon>
    </lineage>
</organism>
<dbReference type="EMBL" id="SIHO01000003">
    <property type="protein sequence ID" value="TFU01350.1"/>
    <property type="molecule type" value="Genomic_DNA"/>
</dbReference>
<accession>A0A4Y9ELU9</accession>
<dbReference type="InterPro" id="IPR036909">
    <property type="entry name" value="Cyt_c-like_dom_sf"/>
</dbReference>
<dbReference type="SUPFAM" id="SSF46626">
    <property type="entry name" value="Cytochrome c"/>
    <property type="match status" value="1"/>
</dbReference>
<dbReference type="AlphaFoldDB" id="A0A4Y9ELU9"/>
<dbReference type="PROSITE" id="PS51007">
    <property type="entry name" value="CYTC"/>
    <property type="match status" value="1"/>
</dbReference>
<dbReference type="RefSeq" id="WP_135246854.1">
    <property type="nucleotide sequence ID" value="NZ_SIHO01000003.1"/>
</dbReference>
<evidence type="ECO:0000313" key="7">
    <source>
        <dbReference type="EMBL" id="TFU01350.1"/>
    </source>
</evidence>
<keyword evidence="2 4" id="KW-0479">Metal-binding</keyword>
<evidence type="ECO:0000256" key="5">
    <source>
        <dbReference type="SAM" id="SignalP"/>
    </source>
</evidence>
<protein>
    <recommendedName>
        <fullName evidence="6">Cytochrome c domain-containing protein</fullName>
    </recommendedName>
</protein>
<comment type="caution">
    <text evidence="7">The sequence shown here is derived from an EMBL/GenBank/DDBJ whole genome shotgun (WGS) entry which is preliminary data.</text>
</comment>
<feature type="signal peptide" evidence="5">
    <location>
        <begin position="1"/>
        <end position="22"/>
    </location>
</feature>
<proteinExistence type="predicted"/>
<keyword evidence="8" id="KW-1185">Reference proteome</keyword>
<evidence type="ECO:0000256" key="1">
    <source>
        <dbReference type="ARBA" id="ARBA00022617"/>
    </source>
</evidence>